<name>A0A6N9PZH9_9BACL</name>
<feature type="transmembrane region" description="Helical" evidence="1">
    <location>
        <begin position="109"/>
        <end position="126"/>
    </location>
</feature>
<reference evidence="2 3" key="1">
    <citation type="submission" date="2019-01" db="EMBL/GenBank/DDBJ databases">
        <title>Chengkuizengella sp. nov., isolated from deep-sea sediment of East Pacific Ocean.</title>
        <authorList>
            <person name="Yang J."/>
            <person name="Lai Q."/>
            <person name="Shao Z."/>
        </authorList>
    </citation>
    <scope>NUCLEOTIDE SEQUENCE [LARGE SCALE GENOMIC DNA]</scope>
    <source>
        <strain evidence="2 3">YPA3-1-1</strain>
    </source>
</reference>
<evidence type="ECO:0000313" key="3">
    <source>
        <dbReference type="Proteomes" id="UP000448943"/>
    </source>
</evidence>
<feature type="transmembrane region" description="Helical" evidence="1">
    <location>
        <begin position="65"/>
        <end position="88"/>
    </location>
</feature>
<sequence length="131" mass="14718">MWAQLHTIVGLLLIAYIILPFLILSLKNGNEGLAKVSVFINRIGMYILIISFLTGGYLISQYEGYSIVWMIVVVLLILIMFAMTGMISKPLKRVRDRSAIDKDVKKAKIFSFINAIAVLIIIVLMYNPGLL</sequence>
<evidence type="ECO:0000256" key="1">
    <source>
        <dbReference type="SAM" id="Phobius"/>
    </source>
</evidence>
<dbReference type="EMBL" id="SIJB01000012">
    <property type="protein sequence ID" value="NBI28286.1"/>
    <property type="molecule type" value="Genomic_DNA"/>
</dbReference>
<evidence type="ECO:0008006" key="4">
    <source>
        <dbReference type="Google" id="ProtNLM"/>
    </source>
</evidence>
<comment type="caution">
    <text evidence="2">The sequence shown here is derived from an EMBL/GenBank/DDBJ whole genome shotgun (WGS) entry which is preliminary data.</text>
</comment>
<accession>A0A6N9PZH9</accession>
<feature type="transmembrane region" description="Helical" evidence="1">
    <location>
        <begin position="6"/>
        <end position="26"/>
    </location>
</feature>
<feature type="transmembrane region" description="Helical" evidence="1">
    <location>
        <begin position="38"/>
        <end position="59"/>
    </location>
</feature>
<keyword evidence="1" id="KW-1133">Transmembrane helix</keyword>
<keyword evidence="1" id="KW-0812">Transmembrane</keyword>
<evidence type="ECO:0000313" key="2">
    <source>
        <dbReference type="EMBL" id="NBI28286.1"/>
    </source>
</evidence>
<proteinExistence type="predicted"/>
<keyword evidence="1" id="KW-0472">Membrane</keyword>
<dbReference type="AlphaFoldDB" id="A0A6N9PZH9"/>
<dbReference type="OrthoDB" id="2886943at2"/>
<dbReference type="RefSeq" id="WP_160645067.1">
    <property type="nucleotide sequence ID" value="NZ_SIJB01000012.1"/>
</dbReference>
<protein>
    <recommendedName>
        <fullName evidence="4">DUF2269 family protein</fullName>
    </recommendedName>
</protein>
<keyword evidence="3" id="KW-1185">Reference proteome</keyword>
<gene>
    <name evidence="2" type="ORF">ERL59_04865</name>
</gene>
<dbReference type="Proteomes" id="UP000448943">
    <property type="component" value="Unassembled WGS sequence"/>
</dbReference>
<organism evidence="2 3">
    <name type="scientific">Chengkuizengella marina</name>
    <dbReference type="NCBI Taxonomy" id="2507566"/>
    <lineage>
        <taxon>Bacteria</taxon>
        <taxon>Bacillati</taxon>
        <taxon>Bacillota</taxon>
        <taxon>Bacilli</taxon>
        <taxon>Bacillales</taxon>
        <taxon>Paenibacillaceae</taxon>
        <taxon>Chengkuizengella</taxon>
    </lineage>
</organism>